<dbReference type="AlphaFoldDB" id="A0A0B7FH45"/>
<organism evidence="1 2">
    <name type="scientific">Thanatephorus cucumeris (strain AG1-IB / isolate 7/3/14)</name>
    <name type="common">Lettuce bottom rot fungus</name>
    <name type="synonym">Rhizoctonia solani</name>
    <dbReference type="NCBI Taxonomy" id="1108050"/>
    <lineage>
        <taxon>Eukaryota</taxon>
        <taxon>Fungi</taxon>
        <taxon>Dikarya</taxon>
        <taxon>Basidiomycota</taxon>
        <taxon>Agaricomycotina</taxon>
        <taxon>Agaricomycetes</taxon>
        <taxon>Cantharellales</taxon>
        <taxon>Ceratobasidiaceae</taxon>
        <taxon>Rhizoctonia</taxon>
        <taxon>Rhizoctonia solani AG-1</taxon>
    </lineage>
</organism>
<dbReference type="Proteomes" id="UP000059188">
    <property type="component" value="Unassembled WGS sequence"/>
</dbReference>
<protein>
    <submittedName>
        <fullName evidence="1">Uncharacterized protein</fullName>
    </submittedName>
</protein>
<accession>A0A0B7FH45</accession>
<gene>
    <name evidence="1" type="ORF">RSOLAG1IB_02044</name>
</gene>
<evidence type="ECO:0000313" key="1">
    <source>
        <dbReference type="EMBL" id="CEL57306.1"/>
    </source>
</evidence>
<sequence length="93" mass="10851">MWPWPTHLPPTARSLLHSYCPLPLARSQFKTLLHEAFEGDDQWHYYTATDALTKRLKSGRAKVGNAWLDYTAWHCRTHACASTAMRYDEIYLI</sequence>
<proteinExistence type="predicted"/>
<keyword evidence="2" id="KW-1185">Reference proteome</keyword>
<evidence type="ECO:0000313" key="2">
    <source>
        <dbReference type="Proteomes" id="UP000059188"/>
    </source>
</evidence>
<dbReference type="EMBL" id="LN679102">
    <property type="protein sequence ID" value="CEL57306.1"/>
    <property type="molecule type" value="Genomic_DNA"/>
</dbReference>
<reference evidence="1 2" key="1">
    <citation type="submission" date="2014-11" db="EMBL/GenBank/DDBJ databases">
        <authorList>
            <person name="Wibberg Daniel"/>
        </authorList>
    </citation>
    <scope>NUCLEOTIDE SEQUENCE [LARGE SCALE GENOMIC DNA]</scope>
    <source>
        <strain evidence="1">Rhizoctonia solani AG1-IB 7/3/14</strain>
    </source>
</reference>
<name>A0A0B7FH45_THACB</name>